<organism evidence="10 11">
    <name type="scientific">Morus notabilis</name>
    <dbReference type="NCBI Taxonomy" id="981085"/>
    <lineage>
        <taxon>Eukaryota</taxon>
        <taxon>Viridiplantae</taxon>
        <taxon>Streptophyta</taxon>
        <taxon>Embryophyta</taxon>
        <taxon>Tracheophyta</taxon>
        <taxon>Spermatophyta</taxon>
        <taxon>Magnoliopsida</taxon>
        <taxon>eudicotyledons</taxon>
        <taxon>Gunneridae</taxon>
        <taxon>Pentapetalae</taxon>
        <taxon>rosids</taxon>
        <taxon>fabids</taxon>
        <taxon>Rosales</taxon>
        <taxon>Moraceae</taxon>
        <taxon>Moreae</taxon>
        <taxon>Morus</taxon>
    </lineage>
</organism>
<keyword evidence="11" id="KW-1185">Reference proteome</keyword>
<dbReference type="eggNOG" id="KOG2569">
    <property type="taxonomic scope" value="Eukaryota"/>
</dbReference>
<dbReference type="GO" id="GO:0005794">
    <property type="term" value="C:Golgi apparatus"/>
    <property type="evidence" value="ECO:0007669"/>
    <property type="project" value="TreeGrafter"/>
</dbReference>
<feature type="domain" description="GOST seven transmembrane" evidence="8">
    <location>
        <begin position="177"/>
        <end position="426"/>
    </location>
</feature>
<accession>W9S116</accession>
<dbReference type="PANTHER" id="PTHR21229">
    <property type="entry name" value="LUNG SEVEN TRANSMEMBRANE RECEPTOR"/>
    <property type="match status" value="1"/>
</dbReference>
<dbReference type="Proteomes" id="UP000030645">
    <property type="component" value="Unassembled WGS sequence"/>
</dbReference>
<feature type="domain" description="CAND6/7 N-terminal" evidence="9">
    <location>
        <begin position="31"/>
        <end position="157"/>
    </location>
</feature>
<gene>
    <name evidence="10" type="ORF">L484_015356</name>
</gene>
<keyword evidence="4 6" id="KW-1133">Transmembrane helix</keyword>
<feature type="transmembrane region" description="Helical" evidence="6">
    <location>
        <begin position="180"/>
        <end position="200"/>
    </location>
</feature>
<evidence type="ECO:0008006" key="12">
    <source>
        <dbReference type="Google" id="ProtNLM"/>
    </source>
</evidence>
<proteinExistence type="predicted"/>
<feature type="transmembrane region" description="Helical" evidence="6">
    <location>
        <begin position="248"/>
        <end position="276"/>
    </location>
</feature>
<feature type="signal peptide" evidence="7">
    <location>
        <begin position="1"/>
        <end position="24"/>
    </location>
</feature>
<feature type="transmembrane region" description="Helical" evidence="6">
    <location>
        <begin position="398"/>
        <end position="420"/>
    </location>
</feature>
<feature type="transmembrane region" description="Helical" evidence="6">
    <location>
        <begin position="319"/>
        <end position="339"/>
    </location>
</feature>
<evidence type="ECO:0000259" key="9">
    <source>
        <dbReference type="Pfam" id="PF21904"/>
    </source>
</evidence>
<keyword evidence="2 6" id="KW-0812">Transmembrane</keyword>
<dbReference type="KEGG" id="mnt:21398457"/>
<evidence type="ECO:0000256" key="4">
    <source>
        <dbReference type="ARBA" id="ARBA00022989"/>
    </source>
</evidence>
<evidence type="ECO:0000313" key="10">
    <source>
        <dbReference type="EMBL" id="EXB81880.1"/>
    </source>
</evidence>
<protein>
    <recommendedName>
        <fullName evidence="12">Protein GPR107</fullName>
    </recommendedName>
</protein>
<keyword evidence="3 7" id="KW-0732">Signal</keyword>
<dbReference type="InterPro" id="IPR054103">
    <property type="entry name" value="CAND6-7_N"/>
</dbReference>
<feature type="transmembrane region" description="Helical" evidence="6">
    <location>
        <begin position="288"/>
        <end position="307"/>
    </location>
</feature>
<dbReference type="OrthoDB" id="29657at2759"/>
<evidence type="ECO:0000259" key="8">
    <source>
        <dbReference type="Pfam" id="PF06814"/>
    </source>
</evidence>
<evidence type="ECO:0000256" key="5">
    <source>
        <dbReference type="ARBA" id="ARBA00023136"/>
    </source>
</evidence>
<evidence type="ECO:0000256" key="6">
    <source>
        <dbReference type="SAM" id="Phobius"/>
    </source>
</evidence>
<sequence length="455" mass="52873">MASSTPFSILLIIWLSMVPPLCFSESRIFHFQDDARPIIPLDEFGFTSPGGLELILSHFSHSSPYNHPHPDLYHVGFFLCPRQSLTRLLQQLDNRMIECPLHLNIAKSPLTFRLLEVGRSGTTMFMSVDEDERYTLLLANCIQGMKISMDVKLEMFNLVGHGDFGRRNYLSAGEKPLPRFLFLFFSAYFALTLLWTHLLLINKKRHAVFRVHFFILAVLILEAINLFCEAEKFSHMKLHGFLVDRFKVVFYALRSLTESIVFILTVLISTAGPWTFLRPFSLPEKDKLMVFFIIIPLQIIRNIAKVFVDETGPFGDYRFTWKVVFLVADLVCCFAWLIINDWSLKDMRSQEVIIMINLPKLSERSKEYFAVVKLYVFLTRAVLFAWDSTMIMISYKYVWITIVVSELVTLAFYAFMGFTFRPDQANKLYHYSLQIDEKDQEEGEAELAVTMKMVK</sequence>
<dbReference type="Pfam" id="PF06814">
    <property type="entry name" value="GOST_TM"/>
    <property type="match status" value="1"/>
</dbReference>
<evidence type="ECO:0000256" key="7">
    <source>
        <dbReference type="SAM" id="SignalP"/>
    </source>
</evidence>
<feature type="transmembrane region" description="Helical" evidence="6">
    <location>
        <begin position="207"/>
        <end position="228"/>
    </location>
</feature>
<evidence type="ECO:0000256" key="1">
    <source>
        <dbReference type="ARBA" id="ARBA00004141"/>
    </source>
</evidence>
<dbReference type="AlphaFoldDB" id="W9S116"/>
<evidence type="ECO:0000256" key="2">
    <source>
        <dbReference type="ARBA" id="ARBA00022692"/>
    </source>
</evidence>
<reference evidence="11" key="1">
    <citation type="submission" date="2013-01" db="EMBL/GenBank/DDBJ databases">
        <title>Draft Genome Sequence of a Mulberry Tree, Morus notabilis C.K. Schneid.</title>
        <authorList>
            <person name="He N."/>
            <person name="Zhao S."/>
        </authorList>
    </citation>
    <scope>NUCLEOTIDE SEQUENCE</scope>
</reference>
<keyword evidence="5 6" id="KW-0472">Membrane</keyword>
<feature type="chain" id="PRO_5004931750" description="Protein GPR107" evidence="7">
    <location>
        <begin position="25"/>
        <end position="455"/>
    </location>
</feature>
<name>W9S116_9ROSA</name>
<dbReference type="GO" id="GO:0016020">
    <property type="term" value="C:membrane"/>
    <property type="evidence" value="ECO:0007669"/>
    <property type="project" value="UniProtKB-SubCell"/>
</dbReference>
<dbReference type="EMBL" id="KE344854">
    <property type="protein sequence ID" value="EXB81880.1"/>
    <property type="molecule type" value="Genomic_DNA"/>
</dbReference>
<feature type="transmembrane region" description="Helical" evidence="6">
    <location>
        <begin position="368"/>
        <end position="386"/>
    </location>
</feature>
<evidence type="ECO:0000256" key="3">
    <source>
        <dbReference type="ARBA" id="ARBA00022729"/>
    </source>
</evidence>
<dbReference type="InterPro" id="IPR053937">
    <property type="entry name" value="GOST_TM"/>
</dbReference>
<comment type="subcellular location">
    <subcellularLocation>
        <location evidence="1">Membrane</location>
        <topology evidence="1">Multi-pass membrane protein</topology>
    </subcellularLocation>
</comment>
<evidence type="ECO:0000313" key="11">
    <source>
        <dbReference type="Proteomes" id="UP000030645"/>
    </source>
</evidence>
<dbReference type="InterPro" id="IPR009637">
    <property type="entry name" value="GPR107/GPR108-like"/>
</dbReference>
<dbReference type="Pfam" id="PF21904">
    <property type="entry name" value="CAND6-7_N"/>
    <property type="match status" value="1"/>
</dbReference>
<dbReference type="PANTHER" id="PTHR21229:SF22">
    <property type="entry name" value="DBJ|BAA84809.1"/>
    <property type="match status" value="1"/>
</dbReference>